<reference evidence="2" key="2">
    <citation type="submission" date="2022-06" db="UniProtKB">
        <authorList>
            <consortium name="EnsemblMetazoa"/>
        </authorList>
    </citation>
    <scope>IDENTIFICATION</scope>
</reference>
<proteinExistence type="predicted"/>
<evidence type="ECO:0000256" key="1">
    <source>
        <dbReference type="SAM" id="SignalP"/>
    </source>
</evidence>
<evidence type="ECO:0008006" key="4">
    <source>
        <dbReference type="Google" id="ProtNLM"/>
    </source>
</evidence>
<feature type="signal peptide" evidence="1">
    <location>
        <begin position="1"/>
        <end position="19"/>
    </location>
</feature>
<dbReference type="AlphaFoldDB" id="A0A8R1XSU6"/>
<name>A0A8R1XSU6_ONCVO</name>
<organism evidence="2 3">
    <name type="scientific">Onchocerca volvulus</name>
    <dbReference type="NCBI Taxonomy" id="6282"/>
    <lineage>
        <taxon>Eukaryota</taxon>
        <taxon>Metazoa</taxon>
        <taxon>Ecdysozoa</taxon>
        <taxon>Nematoda</taxon>
        <taxon>Chromadorea</taxon>
        <taxon>Rhabditida</taxon>
        <taxon>Spirurina</taxon>
        <taxon>Spiruromorpha</taxon>
        <taxon>Filarioidea</taxon>
        <taxon>Onchocercidae</taxon>
        <taxon>Onchocerca</taxon>
    </lineage>
</organism>
<evidence type="ECO:0000313" key="2">
    <source>
        <dbReference type="EnsemblMetazoa" id="OVOC2949.1"/>
    </source>
</evidence>
<protein>
    <recommendedName>
        <fullName evidence="4">Apple domain-containing protein</fullName>
    </recommendedName>
</protein>
<keyword evidence="3" id="KW-1185">Reference proteome</keyword>
<keyword evidence="1" id="KW-0732">Signal</keyword>
<evidence type="ECO:0000313" key="3">
    <source>
        <dbReference type="Proteomes" id="UP000024404"/>
    </source>
</evidence>
<dbReference type="EMBL" id="CMVM020000076">
    <property type="status" value="NOT_ANNOTATED_CDS"/>
    <property type="molecule type" value="Genomic_DNA"/>
</dbReference>
<feature type="chain" id="PRO_5035781111" description="Apple domain-containing protein" evidence="1">
    <location>
        <begin position="20"/>
        <end position="146"/>
    </location>
</feature>
<sequence length="146" mass="17286">MNWELVVSICQALLVVSMSNQLSLDIYPRLNKGKVDIIAANYKVNDMIKSACWIRINPYSRRAVIEEYGVCRRICKKARKRLKIIETVFCKKHAAIHIKYDFLTKNCSQMSRHQQWCRIQNTSYDNSSDAFPVRFKLHRCRKDRIM</sequence>
<dbReference type="EnsemblMetazoa" id="OVOC2949.1">
    <property type="protein sequence ID" value="OVOC2949.1"/>
    <property type="gene ID" value="WBGene00239758"/>
</dbReference>
<dbReference type="Proteomes" id="UP000024404">
    <property type="component" value="Unassembled WGS sequence"/>
</dbReference>
<reference evidence="3" key="1">
    <citation type="submission" date="2013-10" db="EMBL/GenBank/DDBJ databases">
        <title>Genome sequencing of Onchocerca volvulus.</title>
        <authorList>
            <person name="Cotton J."/>
            <person name="Tsai J."/>
            <person name="Stanley E."/>
            <person name="Tracey A."/>
            <person name="Holroyd N."/>
            <person name="Lustigman S."/>
            <person name="Berriman M."/>
        </authorList>
    </citation>
    <scope>NUCLEOTIDE SEQUENCE</scope>
</reference>
<accession>A0A8R1XSU6</accession>